<gene>
    <name evidence="2" type="ORF">Vafri_9437</name>
</gene>
<dbReference type="Proteomes" id="UP000747399">
    <property type="component" value="Unassembled WGS sequence"/>
</dbReference>
<sequence length="321" mass="33959">VWDERTALAATAAVINGALSQYVRTMSLNPPPPHSTEQRLPLPHWQYQPTLPFLSLPALPPSLPPAAATSTATATTPIVPPAPPHQHQHQHQNPLHVAVTPTPTPTPLDTATTSNPLGWRPAIAPLQPDVYDVTAANCVGFPPASEPHRILPQWISSAPVMAAGLSFPYAFPSFPYCDMSLQPALVTAAATASTGAVAAQQAQLVTDICGGCYGIERVAPAIATSSAATAAATAAAAAAHNMQADGADTSADQQPVLPPLEYGGPLPLQRLGASRLHELLQLQQQRVWQQQQQLENYSHHDQHDHQRGAAWLRPRVAEGVG</sequence>
<proteinExistence type="predicted"/>
<comment type="caution">
    <text evidence="2">The sequence shown here is derived from an EMBL/GenBank/DDBJ whole genome shotgun (WGS) entry which is preliminary data.</text>
</comment>
<feature type="non-terminal residue" evidence="2">
    <location>
        <position position="321"/>
    </location>
</feature>
<reference evidence="2" key="1">
    <citation type="journal article" date="2021" name="Proc. Natl. Acad. Sci. U.S.A.">
        <title>Three genomes in the algal genus Volvox reveal the fate of a haploid sex-determining region after a transition to homothallism.</title>
        <authorList>
            <person name="Yamamoto K."/>
            <person name="Hamaji T."/>
            <person name="Kawai-Toyooka H."/>
            <person name="Matsuzaki R."/>
            <person name="Takahashi F."/>
            <person name="Nishimura Y."/>
            <person name="Kawachi M."/>
            <person name="Noguchi H."/>
            <person name="Minakuchi Y."/>
            <person name="Umen J.G."/>
            <person name="Toyoda A."/>
            <person name="Nozaki H."/>
        </authorList>
    </citation>
    <scope>NUCLEOTIDE SEQUENCE</scope>
    <source>
        <strain evidence="2">NIES-3780</strain>
    </source>
</reference>
<evidence type="ECO:0000313" key="2">
    <source>
        <dbReference type="EMBL" id="GIL53810.1"/>
    </source>
</evidence>
<keyword evidence="3" id="KW-1185">Reference proteome</keyword>
<feature type="compositionally biased region" description="Basic and acidic residues" evidence="1">
    <location>
        <begin position="297"/>
        <end position="307"/>
    </location>
</feature>
<evidence type="ECO:0000313" key="3">
    <source>
        <dbReference type="Proteomes" id="UP000747399"/>
    </source>
</evidence>
<feature type="non-terminal residue" evidence="2">
    <location>
        <position position="1"/>
    </location>
</feature>
<dbReference type="EMBL" id="BNCO01000016">
    <property type="protein sequence ID" value="GIL53810.1"/>
    <property type="molecule type" value="Genomic_DNA"/>
</dbReference>
<organism evidence="2 3">
    <name type="scientific">Volvox africanus</name>
    <dbReference type="NCBI Taxonomy" id="51714"/>
    <lineage>
        <taxon>Eukaryota</taxon>
        <taxon>Viridiplantae</taxon>
        <taxon>Chlorophyta</taxon>
        <taxon>core chlorophytes</taxon>
        <taxon>Chlorophyceae</taxon>
        <taxon>CS clade</taxon>
        <taxon>Chlamydomonadales</taxon>
        <taxon>Volvocaceae</taxon>
        <taxon>Volvox</taxon>
    </lineage>
</organism>
<evidence type="ECO:0000256" key="1">
    <source>
        <dbReference type="SAM" id="MobiDB-lite"/>
    </source>
</evidence>
<dbReference type="AlphaFoldDB" id="A0A8J4B5P4"/>
<accession>A0A8J4B5P4</accession>
<protein>
    <submittedName>
        <fullName evidence="2">Uncharacterized protein</fullName>
    </submittedName>
</protein>
<feature type="region of interest" description="Disordered" evidence="1">
    <location>
        <begin position="82"/>
        <end position="116"/>
    </location>
</feature>
<name>A0A8J4B5P4_9CHLO</name>
<feature type="region of interest" description="Disordered" evidence="1">
    <location>
        <begin position="293"/>
        <end position="321"/>
    </location>
</feature>